<dbReference type="InterPro" id="IPR036638">
    <property type="entry name" value="HLH_DNA-bd_sf"/>
</dbReference>
<comment type="caution">
    <text evidence="8">The sequence shown here is derived from an EMBL/GenBank/DDBJ whole genome shotgun (WGS) entry which is preliminary data.</text>
</comment>
<reference evidence="8" key="1">
    <citation type="submission" date="2021-04" db="EMBL/GenBank/DDBJ databases">
        <authorList>
            <consortium name="Molecular Ecology Group"/>
        </authorList>
    </citation>
    <scope>NUCLEOTIDE SEQUENCE</scope>
</reference>
<dbReference type="EMBL" id="CAJHNH020002001">
    <property type="protein sequence ID" value="CAG5125262.1"/>
    <property type="molecule type" value="Genomic_DNA"/>
</dbReference>
<proteinExistence type="predicted"/>
<organism evidence="8 9">
    <name type="scientific">Candidula unifasciata</name>
    <dbReference type="NCBI Taxonomy" id="100452"/>
    <lineage>
        <taxon>Eukaryota</taxon>
        <taxon>Metazoa</taxon>
        <taxon>Spiralia</taxon>
        <taxon>Lophotrochozoa</taxon>
        <taxon>Mollusca</taxon>
        <taxon>Gastropoda</taxon>
        <taxon>Heterobranchia</taxon>
        <taxon>Euthyneura</taxon>
        <taxon>Panpulmonata</taxon>
        <taxon>Eupulmonata</taxon>
        <taxon>Stylommatophora</taxon>
        <taxon>Helicina</taxon>
        <taxon>Helicoidea</taxon>
        <taxon>Geomitridae</taxon>
        <taxon>Candidula</taxon>
    </lineage>
</organism>
<dbReference type="GO" id="GO:0070888">
    <property type="term" value="F:E-box binding"/>
    <property type="evidence" value="ECO:0007669"/>
    <property type="project" value="TreeGrafter"/>
</dbReference>
<dbReference type="GO" id="GO:0007423">
    <property type="term" value="P:sensory organ development"/>
    <property type="evidence" value="ECO:0007669"/>
    <property type="project" value="TreeGrafter"/>
</dbReference>
<feature type="region of interest" description="Disordered" evidence="6">
    <location>
        <begin position="1"/>
        <end position="20"/>
    </location>
</feature>
<evidence type="ECO:0000259" key="7">
    <source>
        <dbReference type="PROSITE" id="PS50888"/>
    </source>
</evidence>
<dbReference type="SUPFAM" id="SSF47459">
    <property type="entry name" value="HLH, helix-loop-helix DNA-binding domain"/>
    <property type="match status" value="1"/>
</dbReference>
<dbReference type="PANTHER" id="PTHR19290">
    <property type="entry name" value="BASIC HELIX-LOOP-HELIX PROTEIN NEUROGENIN-RELATED"/>
    <property type="match status" value="1"/>
</dbReference>
<dbReference type="Gene3D" id="4.10.280.10">
    <property type="entry name" value="Helix-loop-helix DNA-binding domain"/>
    <property type="match status" value="1"/>
</dbReference>
<evidence type="ECO:0000256" key="1">
    <source>
        <dbReference type="ARBA" id="ARBA00004123"/>
    </source>
</evidence>
<dbReference type="Proteomes" id="UP000678393">
    <property type="component" value="Unassembled WGS sequence"/>
</dbReference>
<keyword evidence="5" id="KW-0539">Nucleus</keyword>
<comment type="subcellular location">
    <subcellularLocation>
        <location evidence="1">Nucleus</location>
    </subcellularLocation>
</comment>
<dbReference type="GO" id="GO:0061564">
    <property type="term" value="P:axon development"/>
    <property type="evidence" value="ECO:0007669"/>
    <property type="project" value="TreeGrafter"/>
</dbReference>
<name>A0A8S3ZE12_9EUPU</name>
<dbReference type="Pfam" id="PF00010">
    <property type="entry name" value="HLH"/>
    <property type="match status" value="1"/>
</dbReference>
<dbReference type="CDD" id="cd11430">
    <property type="entry name" value="bHLH_TS_ATOH1_like"/>
    <property type="match status" value="1"/>
</dbReference>
<keyword evidence="2" id="KW-0217">Developmental protein</keyword>
<keyword evidence="3" id="KW-0221">Differentiation</keyword>
<dbReference type="GO" id="GO:0045944">
    <property type="term" value="P:positive regulation of transcription by RNA polymerase II"/>
    <property type="evidence" value="ECO:0007669"/>
    <property type="project" value="TreeGrafter"/>
</dbReference>
<dbReference type="GO" id="GO:0000981">
    <property type="term" value="F:DNA-binding transcription factor activity, RNA polymerase II-specific"/>
    <property type="evidence" value="ECO:0007669"/>
    <property type="project" value="TreeGrafter"/>
</dbReference>
<evidence type="ECO:0000313" key="9">
    <source>
        <dbReference type="Proteomes" id="UP000678393"/>
    </source>
</evidence>
<evidence type="ECO:0000256" key="4">
    <source>
        <dbReference type="ARBA" id="ARBA00022902"/>
    </source>
</evidence>
<protein>
    <recommendedName>
        <fullName evidence="7">BHLH domain-containing protein</fullName>
    </recommendedName>
</protein>
<feature type="domain" description="BHLH" evidence="7">
    <location>
        <begin position="174"/>
        <end position="226"/>
    </location>
</feature>
<evidence type="ECO:0000256" key="2">
    <source>
        <dbReference type="ARBA" id="ARBA00022473"/>
    </source>
</evidence>
<keyword evidence="9" id="KW-1185">Reference proteome</keyword>
<dbReference type="InterPro" id="IPR011598">
    <property type="entry name" value="bHLH_dom"/>
</dbReference>
<dbReference type="GO" id="GO:0005634">
    <property type="term" value="C:nucleus"/>
    <property type="evidence" value="ECO:0007669"/>
    <property type="project" value="UniProtKB-SubCell"/>
</dbReference>
<dbReference type="AlphaFoldDB" id="A0A8S3ZE12"/>
<sequence>MTSCSEKSGRKRRRSETEVASRVDTKVAKSCQNLLIASTDLDLTNQKEVFRSCEYFKYDNRIPHPVLDGAKTVQTNTEDRSYSSIHPHPENAISHRLLQDIDTFSRLQGYFVSSMDSLPNNTAPDYSSSFCLSEDSRKFNADSVFVCHPYLSSCELDIDVSLTSPVSGGEVVVHRRSSANARERRRMQSMNAAFDRLRGVIPSFGGNRKLSKYETLQMAQSYITALQDVLKH</sequence>
<evidence type="ECO:0000256" key="3">
    <source>
        <dbReference type="ARBA" id="ARBA00022782"/>
    </source>
</evidence>
<dbReference type="InterPro" id="IPR050359">
    <property type="entry name" value="bHLH_transcription_factors"/>
</dbReference>
<dbReference type="GO" id="GO:0046983">
    <property type="term" value="F:protein dimerization activity"/>
    <property type="evidence" value="ECO:0007669"/>
    <property type="project" value="InterPro"/>
</dbReference>
<evidence type="ECO:0000256" key="5">
    <source>
        <dbReference type="ARBA" id="ARBA00023242"/>
    </source>
</evidence>
<accession>A0A8S3ZE12</accession>
<dbReference type="OrthoDB" id="6161578at2759"/>
<dbReference type="PROSITE" id="PS50888">
    <property type="entry name" value="BHLH"/>
    <property type="match status" value="1"/>
</dbReference>
<evidence type="ECO:0000256" key="6">
    <source>
        <dbReference type="SAM" id="MobiDB-lite"/>
    </source>
</evidence>
<gene>
    <name evidence="8" type="ORF">CUNI_LOCUS10820</name>
</gene>
<dbReference type="SMART" id="SM00353">
    <property type="entry name" value="HLH"/>
    <property type="match status" value="1"/>
</dbReference>
<evidence type="ECO:0000313" key="8">
    <source>
        <dbReference type="EMBL" id="CAG5125262.1"/>
    </source>
</evidence>
<dbReference type="PANTHER" id="PTHR19290:SF162">
    <property type="entry name" value="TRANSCRIPTION FACTOR ATOH7"/>
    <property type="match status" value="1"/>
</dbReference>
<keyword evidence="4" id="KW-0524">Neurogenesis</keyword>